<protein>
    <submittedName>
        <fullName evidence="2">Uncharacterized protein</fullName>
    </submittedName>
</protein>
<dbReference type="AlphaFoldDB" id="A0A7S3AVU0"/>
<proteinExistence type="predicted"/>
<gene>
    <name evidence="2" type="ORF">HERI1096_LOCUS16065</name>
</gene>
<accession>A0A7S3AVU0</accession>
<reference evidence="2" key="1">
    <citation type="submission" date="2021-01" db="EMBL/GenBank/DDBJ databases">
        <authorList>
            <person name="Corre E."/>
            <person name="Pelletier E."/>
            <person name="Niang G."/>
            <person name="Scheremetjew M."/>
            <person name="Finn R."/>
            <person name="Kale V."/>
            <person name="Holt S."/>
            <person name="Cochrane G."/>
            <person name="Meng A."/>
            <person name="Brown T."/>
            <person name="Cohen L."/>
        </authorList>
    </citation>
    <scope>NUCLEOTIDE SEQUENCE</scope>
    <source>
        <strain evidence="2">CCMP281</strain>
    </source>
</reference>
<name>A0A7S3AVU0_9EUKA</name>
<evidence type="ECO:0000313" key="2">
    <source>
        <dbReference type="EMBL" id="CAE0115380.1"/>
    </source>
</evidence>
<dbReference type="EMBL" id="HBHX01028793">
    <property type="protein sequence ID" value="CAE0115380.1"/>
    <property type="molecule type" value="Transcribed_RNA"/>
</dbReference>
<organism evidence="2">
    <name type="scientific">Haptolina ericina</name>
    <dbReference type="NCBI Taxonomy" id="156174"/>
    <lineage>
        <taxon>Eukaryota</taxon>
        <taxon>Haptista</taxon>
        <taxon>Haptophyta</taxon>
        <taxon>Prymnesiophyceae</taxon>
        <taxon>Prymnesiales</taxon>
        <taxon>Prymnesiaceae</taxon>
        <taxon>Haptolina</taxon>
    </lineage>
</organism>
<feature type="region of interest" description="Disordered" evidence="1">
    <location>
        <begin position="1"/>
        <end position="29"/>
    </location>
</feature>
<sequence>MHTSIHFLPSSHNEGTQAAGRAEPPMGLRGDMHRAHTEGAGRLSRAQHKVVRGMAGVAGQWQYAGTNAGKQGAAGVVARLDTQLRSRSCGGFVHRAVCGECAVHADRSHGPLLVLLC</sequence>
<evidence type="ECO:0000256" key="1">
    <source>
        <dbReference type="SAM" id="MobiDB-lite"/>
    </source>
</evidence>